<dbReference type="eggNOG" id="ENOG5031P4W">
    <property type="taxonomic scope" value="Bacteria"/>
</dbReference>
<dbReference type="NCBIfam" id="TIGR02595">
    <property type="entry name" value="PEP_CTERM"/>
    <property type="match status" value="1"/>
</dbReference>
<feature type="domain" description="Ice-binding protein C-terminal" evidence="2">
    <location>
        <begin position="167"/>
        <end position="189"/>
    </location>
</feature>
<accession>I2PZZ4</accession>
<evidence type="ECO:0000256" key="1">
    <source>
        <dbReference type="SAM" id="SignalP"/>
    </source>
</evidence>
<reference evidence="3" key="1">
    <citation type="submission" date="2011-11" db="EMBL/GenBank/DDBJ databases">
        <title>Improved High-Quality Draft sequence of Desulfovibrio sp. U5L.</title>
        <authorList>
            <consortium name="US DOE Joint Genome Institute"/>
            <person name="Lucas S."/>
            <person name="Han J."/>
            <person name="Lapidus A."/>
            <person name="Cheng J.-F."/>
            <person name="Goodwin L."/>
            <person name="Pitluck S."/>
            <person name="Peters L."/>
            <person name="Ovchinnikova G."/>
            <person name="Held B."/>
            <person name="Detter J.C."/>
            <person name="Han C."/>
            <person name="Tapia R."/>
            <person name="Land M."/>
            <person name="Hauser L."/>
            <person name="Kyrpides N."/>
            <person name="Ivanova N."/>
            <person name="Pagani I."/>
            <person name="Gabster J."/>
            <person name="Walker C."/>
            <person name="Stolyar S."/>
            <person name="Stahl D."/>
            <person name="Arkin A."/>
            <person name="Dehal P."/>
            <person name="Hazen T."/>
            <person name="Woyke T."/>
        </authorList>
    </citation>
    <scope>NUCLEOTIDE SEQUENCE [LARGE SCALE GENOMIC DNA]</scope>
    <source>
        <strain evidence="3">U5L</strain>
    </source>
</reference>
<organism evidence="3">
    <name type="scientific">Desulfovibrio sp. U5L</name>
    <dbReference type="NCBI Taxonomy" id="596152"/>
    <lineage>
        <taxon>Bacteria</taxon>
        <taxon>Pseudomonadati</taxon>
        <taxon>Thermodesulfobacteriota</taxon>
        <taxon>Desulfovibrionia</taxon>
        <taxon>Desulfovibrionales</taxon>
        <taxon>Desulfovibrionaceae</taxon>
        <taxon>Desulfovibrio</taxon>
    </lineage>
</organism>
<name>I2PZZ4_9BACT</name>
<sequence>MKRFILSICLALSIIALGSISSHAIVIPGDYSDTVDFYSSGTYDGHTYQTIYDYPDFSYTHTVDFAHPAVDVTSAFLTLTYADVSHSGEVWVVQAGNSKTYLGTLDSTYGWDTETFTIPYALYSSIAGSTWNLLITFDETTSGSDSFKLDKSVLAGCYTYDPCDPGTVPEPATMLLLGTGMIGLLGSRKRFMKKA</sequence>
<dbReference type="AlphaFoldDB" id="I2PZZ4"/>
<evidence type="ECO:0000259" key="2">
    <source>
        <dbReference type="Pfam" id="PF07589"/>
    </source>
</evidence>
<dbReference type="EMBL" id="JH600068">
    <property type="protein sequence ID" value="EIG53100.1"/>
    <property type="molecule type" value="Genomic_DNA"/>
</dbReference>
<feature type="chain" id="PRO_5003664220" evidence="1">
    <location>
        <begin position="25"/>
        <end position="195"/>
    </location>
</feature>
<proteinExistence type="predicted"/>
<dbReference type="HOGENOM" id="CLU_1243681_0_0_7"/>
<keyword evidence="1" id="KW-0732">Signal</keyword>
<protein>
    <submittedName>
        <fullName evidence="3">PEP-CTERM putative exosortase interaction domain-containing protein</fullName>
    </submittedName>
</protein>
<gene>
    <name evidence="3" type="ORF">DesU5LDRAFT_1409</name>
</gene>
<feature type="signal peptide" evidence="1">
    <location>
        <begin position="1"/>
        <end position="24"/>
    </location>
</feature>
<evidence type="ECO:0000313" key="3">
    <source>
        <dbReference type="EMBL" id="EIG53100.1"/>
    </source>
</evidence>
<dbReference type="InterPro" id="IPR013424">
    <property type="entry name" value="Ice-binding_C"/>
</dbReference>
<dbReference type="Pfam" id="PF07589">
    <property type="entry name" value="PEP-CTERM"/>
    <property type="match status" value="1"/>
</dbReference>
<dbReference type="OrthoDB" id="9802746at2"/>